<evidence type="ECO:0000313" key="1">
    <source>
        <dbReference type="EMBL" id="KAJ7995573.1"/>
    </source>
</evidence>
<reference evidence="1" key="1">
    <citation type="submission" date="2021-05" db="EMBL/GenBank/DDBJ databases">
        <authorList>
            <person name="Pan Q."/>
            <person name="Jouanno E."/>
            <person name="Zahm M."/>
            <person name="Klopp C."/>
            <person name="Cabau C."/>
            <person name="Louis A."/>
            <person name="Berthelot C."/>
            <person name="Parey E."/>
            <person name="Roest Crollius H."/>
            <person name="Montfort J."/>
            <person name="Robinson-Rechavi M."/>
            <person name="Bouchez O."/>
            <person name="Lampietro C."/>
            <person name="Lopez Roques C."/>
            <person name="Donnadieu C."/>
            <person name="Postlethwait J."/>
            <person name="Bobe J."/>
            <person name="Dillon D."/>
            <person name="Chandos A."/>
            <person name="von Hippel F."/>
            <person name="Guiguen Y."/>
        </authorList>
    </citation>
    <scope>NUCLEOTIDE SEQUENCE</scope>
    <source>
        <strain evidence="1">YG-Jan2019</strain>
    </source>
</reference>
<evidence type="ECO:0000313" key="2">
    <source>
        <dbReference type="Proteomes" id="UP001157502"/>
    </source>
</evidence>
<dbReference type="Proteomes" id="UP001157502">
    <property type="component" value="Chromosome 21"/>
</dbReference>
<sequence>MAETGFPGVIARDKEDMHGEGAGLFTTREAAPLYSSYPTAHSIEPLFVSLLRGWIPLALYPASPHSC</sequence>
<dbReference type="EMBL" id="CM055748">
    <property type="protein sequence ID" value="KAJ7995573.1"/>
    <property type="molecule type" value="Genomic_DNA"/>
</dbReference>
<keyword evidence="2" id="KW-1185">Reference proteome</keyword>
<accession>A0ACC2FVY9</accession>
<gene>
    <name evidence="1" type="ORF">DPEC_G00245990</name>
</gene>
<proteinExistence type="predicted"/>
<protein>
    <submittedName>
        <fullName evidence="1">Uncharacterized protein</fullName>
    </submittedName>
</protein>
<comment type="caution">
    <text evidence="1">The sequence shown here is derived from an EMBL/GenBank/DDBJ whole genome shotgun (WGS) entry which is preliminary data.</text>
</comment>
<name>A0ACC2FVY9_DALPE</name>
<organism evidence="1 2">
    <name type="scientific">Dallia pectoralis</name>
    <name type="common">Alaska blackfish</name>
    <dbReference type="NCBI Taxonomy" id="75939"/>
    <lineage>
        <taxon>Eukaryota</taxon>
        <taxon>Metazoa</taxon>
        <taxon>Chordata</taxon>
        <taxon>Craniata</taxon>
        <taxon>Vertebrata</taxon>
        <taxon>Euteleostomi</taxon>
        <taxon>Actinopterygii</taxon>
        <taxon>Neopterygii</taxon>
        <taxon>Teleostei</taxon>
        <taxon>Protacanthopterygii</taxon>
        <taxon>Esociformes</taxon>
        <taxon>Umbridae</taxon>
        <taxon>Dallia</taxon>
    </lineage>
</organism>